<dbReference type="AlphaFoldDB" id="A0A9W8K5S2"/>
<dbReference type="Proteomes" id="UP001148786">
    <property type="component" value="Unassembled WGS sequence"/>
</dbReference>
<accession>A0A9W8K5S2</accession>
<organism evidence="2 3">
    <name type="scientific">Agrocybe chaxingu</name>
    <dbReference type="NCBI Taxonomy" id="84603"/>
    <lineage>
        <taxon>Eukaryota</taxon>
        <taxon>Fungi</taxon>
        <taxon>Dikarya</taxon>
        <taxon>Basidiomycota</taxon>
        <taxon>Agaricomycotina</taxon>
        <taxon>Agaricomycetes</taxon>
        <taxon>Agaricomycetidae</taxon>
        <taxon>Agaricales</taxon>
        <taxon>Agaricineae</taxon>
        <taxon>Strophariaceae</taxon>
        <taxon>Agrocybe</taxon>
    </lineage>
</organism>
<protein>
    <submittedName>
        <fullName evidence="2">Uncharacterized protein</fullName>
    </submittedName>
</protein>
<feature type="region of interest" description="Disordered" evidence="1">
    <location>
        <begin position="110"/>
        <end position="159"/>
    </location>
</feature>
<evidence type="ECO:0000313" key="2">
    <source>
        <dbReference type="EMBL" id="KAJ3513008.1"/>
    </source>
</evidence>
<dbReference type="EMBL" id="JANKHO010000223">
    <property type="protein sequence ID" value="KAJ3513008.1"/>
    <property type="molecule type" value="Genomic_DNA"/>
</dbReference>
<comment type="caution">
    <text evidence="2">The sequence shown here is derived from an EMBL/GenBank/DDBJ whole genome shotgun (WGS) entry which is preliminary data.</text>
</comment>
<proteinExistence type="predicted"/>
<gene>
    <name evidence="2" type="ORF">NLJ89_g3197</name>
</gene>
<evidence type="ECO:0000313" key="3">
    <source>
        <dbReference type="Proteomes" id="UP001148786"/>
    </source>
</evidence>
<keyword evidence="3" id="KW-1185">Reference proteome</keyword>
<dbReference type="OrthoDB" id="3227833at2759"/>
<evidence type="ECO:0000256" key="1">
    <source>
        <dbReference type="SAM" id="MobiDB-lite"/>
    </source>
</evidence>
<name>A0A9W8K5S2_9AGAR</name>
<reference evidence="2" key="1">
    <citation type="submission" date="2022-07" db="EMBL/GenBank/DDBJ databases">
        <title>Genome Sequence of Agrocybe chaxingu.</title>
        <authorList>
            <person name="Buettner E."/>
        </authorList>
    </citation>
    <scope>NUCLEOTIDE SEQUENCE</scope>
    <source>
        <strain evidence="2">MP-N11</strain>
    </source>
</reference>
<sequence length="253" mass="27458">MELNINFGEGNVSADMQSFLSRIESTDPNSLDVSEDETNTNWGHWQLTSGGCPTACRLIAASVKTCKVARQLCVERKISATSFISDIYLQHIVSWLWELWREADGPIVKGKNKVPATTTEPSKDSAAPIGEASEGLQSSGGHGPGAEKSHKGLPASEITPVHGDSEILETLGMSQKEDLEKLLQALVKDNLKGWIMANNVTFPPDSKSRNKPDLISTILNSPASATEMGFRELQVLSAKQRGGRRSKKATEQL</sequence>